<gene>
    <name evidence="2" type="ORF">P3T76_004000</name>
</gene>
<feature type="domain" description="MULE transposase" evidence="1">
    <location>
        <begin position="205"/>
        <end position="290"/>
    </location>
</feature>
<comment type="caution">
    <text evidence="2">The sequence shown here is derived from an EMBL/GenBank/DDBJ whole genome shotgun (WGS) entry which is preliminary data.</text>
</comment>
<dbReference type="PANTHER" id="PTHR31973">
    <property type="entry name" value="POLYPROTEIN, PUTATIVE-RELATED"/>
    <property type="match status" value="1"/>
</dbReference>
<evidence type="ECO:0000259" key="1">
    <source>
        <dbReference type="Pfam" id="PF10551"/>
    </source>
</evidence>
<evidence type="ECO:0000313" key="3">
    <source>
        <dbReference type="Proteomes" id="UP001259832"/>
    </source>
</evidence>
<keyword evidence="3" id="KW-1185">Reference proteome</keyword>
<evidence type="ECO:0000313" key="2">
    <source>
        <dbReference type="EMBL" id="KAK1944088.1"/>
    </source>
</evidence>
<organism evidence="2 3">
    <name type="scientific">Phytophthora citrophthora</name>
    <dbReference type="NCBI Taxonomy" id="4793"/>
    <lineage>
        <taxon>Eukaryota</taxon>
        <taxon>Sar</taxon>
        <taxon>Stramenopiles</taxon>
        <taxon>Oomycota</taxon>
        <taxon>Peronosporomycetes</taxon>
        <taxon>Peronosporales</taxon>
        <taxon>Peronosporaceae</taxon>
        <taxon>Phytophthora</taxon>
    </lineage>
</organism>
<dbReference type="InterPro" id="IPR018289">
    <property type="entry name" value="MULE_transposase_dom"/>
</dbReference>
<dbReference type="PANTHER" id="PTHR31973:SF187">
    <property type="entry name" value="MUTATOR TRANSPOSASE MUDRA PROTEIN"/>
    <property type="match status" value="1"/>
</dbReference>
<name>A0AAD9GTZ8_9STRA</name>
<dbReference type="EMBL" id="JASMQC010000006">
    <property type="protein sequence ID" value="KAK1944088.1"/>
    <property type="molecule type" value="Genomic_DNA"/>
</dbReference>
<dbReference type="Pfam" id="PF10551">
    <property type="entry name" value="MULE"/>
    <property type="match status" value="1"/>
</dbReference>
<reference evidence="2" key="1">
    <citation type="submission" date="2023-08" db="EMBL/GenBank/DDBJ databases">
        <title>Reference Genome Resource for the Citrus Pathogen Phytophthora citrophthora.</title>
        <authorList>
            <person name="Moller H."/>
            <person name="Coetzee B."/>
            <person name="Rose L.J."/>
            <person name="Van Niekerk J.M."/>
        </authorList>
    </citation>
    <scope>NUCLEOTIDE SEQUENCE</scope>
    <source>
        <strain evidence="2">STE-U-9442</strain>
    </source>
</reference>
<proteinExistence type="predicted"/>
<dbReference type="AlphaFoldDB" id="A0AAD9GTZ8"/>
<sequence length="290" mass="32727">MESDDDQSRASFFDKQSYTSKQDIVQAVIRYNSTMNRPFRVISSDKRRYKATCTQEGCAFVVQFAFSQTFRPPTKFIRNSCALFETTKSSRREATGKQIALSPMVREMLVATGRALRSVAIQQKLKVAGITASYMNCVHALRRLHLEVFGNDADQYTLLPSYIDELNRRGDKTSIELTGGVFKRAWIAFREGIESYTPYHERGVAVDGTSLKTSVGDVLLVACFRNGNNEIQIVGVGVVAVENEDNWTWFLANQLPHLRPSPAFLISDRDKGLINTTKTTAPDHPHFYCF</sequence>
<dbReference type="Proteomes" id="UP001259832">
    <property type="component" value="Unassembled WGS sequence"/>
</dbReference>
<accession>A0AAD9GTZ8</accession>
<protein>
    <recommendedName>
        <fullName evidence="1">MULE transposase domain-containing protein</fullName>
    </recommendedName>
</protein>